<evidence type="ECO:0000313" key="1">
    <source>
        <dbReference type="EMBL" id="CAB4121407.1"/>
    </source>
</evidence>
<name>A0A6J5KKD9_9CAUD</name>
<protein>
    <submittedName>
        <fullName evidence="1">Uncharacterized protein</fullName>
    </submittedName>
</protein>
<gene>
    <name evidence="1" type="ORF">UFOVP11_6</name>
</gene>
<proteinExistence type="predicted"/>
<dbReference type="EMBL" id="LR796147">
    <property type="protein sequence ID" value="CAB4121407.1"/>
    <property type="molecule type" value="Genomic_DNA"/>
</dbReference>
<sequence>MKLDISELVMVANKACRKINNLSANAGNIDLEAIKSQNELLEYSYIAIGEWIKQQK</sequence>
<organism evidence="1">
    <name type="scientific">uncultured Caudovirales phage</name>
    <dbReference type="NCBI Taxonomy" id="2100421"/>
    <lineage>
        <taxon>Viruses</taxon>
        <taxon>Duplodnaviria</taxon>
        <taxon>Heunggongvirae</taxon>
        <taxon>Uroviricota</taxon>
        <taxon>Caudoviricetes</taxon>
        <taxon>Peduoviridae</taxon>
        <taxon>Maltschvirus</taxon>
        <taxon>Maltschvirus maltsch</taxon>
    </lineage>
</organism>
<accession>A0A6J5KKD9</accession>
<reference evidence="1" key="1">
    <citation type="submission" date="2020-04" db="EMBL/GenBank/DDBJ databases">
        <authorList>
            <person name="Chiriac C."/>
            <person name="Salcher M."/>
            <person name="Ghai R."/>
            <person name="Kavagutti S V."/>
        </authorList>
    </citation>
    <scope>NUCLEOTIDE SEQUENCE</scope>
</reference>